<name>A0A8H6IEE0_9AGAR</name>
<dbReference type="Pfam" id="PF09446">
    <property type="entry name" value="VMA21"/>
    <property type="match status" value="1"/>
</dbReference>
<dbReference type="InterPro" id="IPR019013">
    <property type="entry name" value="Vma21"/>
</dbReference>
<accession>A0A8H6IEE0</accession>
<dbReference type="GO" id="GO:0070072">
    <property type="term" value="P:vacuolar proton-transporting V-type ATPase complex assembly"/>
    <property type="evidence" value="ECO:0007669"/>
    <property type="project" value="UniProtKB-UniRule"/>
</dbReference>
<evidence type="ECO:0000256" key="4">
    <source>
        <dbReference type="ARBA" id="ARBA00023136"/>
    </source>
</evidence>
<evidence type="ECO:0000256" key="3">
    <source>
        <dbReference type="ARBA" id="ARBA00022989"/>
    </source>
</evidence>
<dbReference type="OrthoDB" id="160405at2759"/>
<comment type="function">
    <text evidence="6">Required for the assembly of the V0 complex of the vacuolar ATPase (V-ATPase) in the endoplasmic reticulum.</text>
</comment>
<comment type="subcellular location">
    <subcellularLocation>
        <location evidence="6">Endoplasmic reticulum membrane</location>
        <topology evidence="6">Multi-pass membrane protein</topology>
    </subcellularLocation>
    <subcellularLocation>
        <location evidence="6">Endoplasmic reticulum-Golgi intermediate compartment membrane</location>
        <topology evidence="6">Multi-pass membrane protein</topology>
    </subcellularLocation>
    <subcellularLocation>
        <location evidence="6">Cytoplasmic vesicle</location>
        <location evidence="6">COPII-coated vesicle membrane</location>
        <topology evidence="6">Multi-pass membrane protein</topology>
    </subcellularLocation>
</comment>
<feature type="transmembrane region" description="Helical" evidence="6">
    <location>
        <begin position="45"/>
        <end position="65"/>
    </location>
</feature>
<gene>
    <name evidence="7" type="ORF">DFP72DRAFT_1060977</name>
</gene>
<dbReference type="Proteomes" id="UP000521943">
    <property type="component" value="Unassembled WGS sequence"/>
</dbReference>
<dbReference type="PANTHER" id="PTHR31792:SF3">
    <property type="entry name" value="VACUOLAR ATPASE ASSEMBLY INTEGRAL MEMBRANE PROTEIN VMA21"/>
    <property type="match status" value="1"/>
</dbReference>
<organism evidence="7 8">
    <name type="scientific">Ephemerocybe angulata</name>
    <dbReference type="NCBI Taxonomy" id="980116"/>
    <lineage>
        <taxon>Eukaryota</taxon>
        <taxon>Fungi</taxon>
        <taxon>Dikarya</taxon>
        <taxon>Basidiomycota</taxon>
        <taxon>Agaricomycotina</taxon>
        <taxon>Agaricomycetes</taxon>
        <taxon>Agaricomycetidae</taxon>
        <taxon>Agaricales</taxon>
        <taxon>Agaricineae</taxon>
        <taxon>Psathyrellaceae</taxon>
        <taxon>Ephemerocybe</taxon>
    </lineage>
</organism>
<dbReference type="PANTHER" id="PTHR31792">
    <property type="entry name" value="VACUOLAR ATPASE ASSEMBLY INTEGRAL MEMBRANE PROTEIN VMA21"/>
    <property type="match status" value="1"/>
</dbReference>
<dbReference type="GO" id="GO:0005789">
    <property type="term" value="C:endoplasmic reticulum membrane"/>
    <property type="evidence" value="ECO:0007669"/>
    <property type="project" value="UniProtKB-SubCell"/>
</dbReference>
<keyword evidence="1 6" id="KW-0812">Transmembrane</keyword>
<evidence type="ECO:0000313" key="7">
    <source>
        <dbReference type="EMBL" id="KAF6762728.1"/>
    </source>
</evidence>
<protein>
    <recommendedName>
        <fullName evidence="9">Vacuolar ATPase assembly integral membrane protein VMA21</fullName>
    </recommendedName>
</protein>
<keyword evidence="3 6" id="KW-1133">Transmembrane helix</keyword>
<keyword evidence="5 6" id="KW-0968">Cytoplasmic vesicle</keyword>
<dbReference type="HAMAP" id="MF_03058">
    <property type="entry name" value="VMA21"/>
    <property type="match status" value="1"/>
</dbReference>
<evidence type="ECO:0000256" key="5">
    <source>
        <dbReference type="ARBA" id="ARBA00023329"/>
    </source>
</evidence>
<dbReference type="EMBL" id="JACGCI010000007">
    <property type="protein sequence ID" value="KAF6762728.1"/>
    <property type="molecule type" value="Genomic_DNA"/>
</dbReference>
<evidence type="ECO:0000256" key="1">
    <source>
        <dbReference type="ARBA" id="ARBA00022692"/>
    </source>
</evidence>
<feature type="transmembrane region" description="Helical" evidence="6">
    <location>
        <begin position="12"/>
        <end position="33"/>
    </location>
</feature>
<evidence type="ECO:0000256" key="2">
    <source>
        <dbReference type="ARBA" id="ARBA00022824"/>
    </source>
</evidence>
<dbReference type="GO" id="GO:0033116">
    <property type="term" value="C:endoplasmic reticulum-Golgi intermediate compartment membrane"/>
    <property type="evidence" value="ECO:0007669"/>
    <property type="project" value="UniProtKB-SubCell"/>
</dbReference>
<keyword evidence="2 6" id="KW-0256">Endoplasmic reticulum</keyword>
<reference evidence="7 8" key="1">
    <citation type="submission" date="2020-07" db="EMBL/GenBank/DDBJ databases">
        <title>Comparative genomics of pyrophilous fungi reveals a link between fire events and developmental genes.</title>
        <authorList>
            <consortium name="DOE Joint Genome Institute"/>
            <person name="Steindorff A.S."/>
            <person name="Carver A."/>
            <person name="Calhoun S."/>
            <person name="Stillman K."/>
            <person name="Liu H."/>
            <person name="Lipzen A."/>
            <person name="Pangilinan J."/>
            <person name="Labutti K."/>
            <person name="Bruns T.D."/>
            <person name="Grigoriev I.V."/>
        </authorList>
    </citation>
    <scope>NUCLEOTIDE SEQUENCE [LARGE SCALE GENOMIC DNA]</scope>
    <source>
        <strain evidence="7 8">CBS 144469</strain>
    </source>
</reference>
<proteinExistence type="inferred from homology"/>
<keyword evidence="8" id="KW-1185">Reference proteome</keyword>
<comment type="caution">
    <text evidence="7">The sequence shown here is derived from an EMBL/GenBank/DDBJ whole genome shotgun (WGS) entry which is preliminary data.</text>
</comment>
<evidence type="ECO:0000256" key="6">
    <source>
        <dbReference type="HAMAP-Rule" id="MF_03058"/>
    </source>
</evidence>
<sequence>MLRNNETEQPSGVLLKLMAFSVALGVLPLSSYYGSLHYLWEGNTIYSAITAVVAANVVLVSYIITATLEEGKASKAGSPSETRKER</sequence>
<comment type="caution">
    <text evidence="6">Lacks conserved residue(s) required for the propagation of feature annotation.</text>
</comment>
<keyword evidence="4 6" id="KW-0472">Membrane</keyword>
<evidence type="ECO:0000313" key="8">
    <source>
        <dbReference type="Proteomes" id="UP000521943"/>
    </source>
</evidence>
<comment type="similarity">
    <text evidence="6">Belongs to the VMA21 family.</text>
</comment>
<dbReference type="GO" id="GO:0012507">
    <property type="term" value="C:ER to Golgi transport vesicle membrane"/>
    <property type="evidence" value="ECO:0007669"/>
    <property type="project" value="UniProtKB-SubCell"/>
</dbReference>
<dbReference type="AlphaFoldDB" id="A0A8H6IEE0"/>
<evidence type="ECO:0008006" key="9">
    <source>
        <dbReference type="Google" id="ProtNLM"/>
    </source>
</evidence>